<sequence>MIRRVGIVLLFAVFGFFSLLVADAVHTWLCAHIANFCRPHTGRCPGIDTCSQGVWGSALLGVIYLGPAVVFATSAFLFDARRRPLLAWTALLVGLTVLHALIMTLVARAGM</sequence>
<proteinExistence type="predicted"/>
<feature type="transmembrane region" description="Helical" evidence="1">
    <location>
        <begin position="58"/>
        <end position="78"/>
    </location>
</feature>
<organism evidence="2 3">
    <name type="scientific">Ralstonia solanacearum</name>
    <name type="common">Pseudomonas solanacearum</name>
    <dbReference type="NCBI Taxonomy" id="305"/>
    <lineage>
        <taxon>Bacteria</taxon>
        <taxon>Pseudomonadati</taxon>
        <taxon>Pseudomonadota</taxon>
        <taxon>Betaproteobacteria</taxon>
        <taxon>Burkholderiales</taxon>
        <taxon>Burkholderiaceae</taxon>
        <taxon>Ralstonia</taxon>
        <taxon>Ralstonia solanacearum species complex</taxon>
    </lineage>
</organism>
<accession>A0AAE3NH81</accession>
<dbReference type="EMBL" id="JAIVEX010000001">
    <property type="protein sequence ID" value="MDB0520386.1"/>
    <property type="molecule type" value="Genomic_DNA"/>
</dbReference>
<dbReference type="Proteomes" id="UP001143674">
    <property type="component" value="Unassembled WGS sequence"/>
</dbReference>
<name>A0AAE3NH81_RALSL</name>
<evidence type="ECO:0000256" key="1">
    <source>
        <dbReference type="SAM" id="Phobius"/>
    </source>
</evidence>
<keyword evidence="1" id="KW-0812">Transmembrane</keyword>
<evidence type="ECO:0008006" key="4">
    <source>
        <dbReference type="Google" id="ProtNLM"/>
    </source>
</evidence>
<comment type="caution">
    <text evidence="2">The sequence shown here is derived from an EMBL/GenBank/DDBJ whole genome shotgun (WGS) entry which is preliminary data.</text>
</comment>
<dbReference type="RefSeq" id="WP_231654700.1">
    <property type="nucleotide sequence ID" value="NZ_JABZEH010000002.1"/>
</dbReference>
<feature type="transmembrane region" description="Helical" evidence="1">
    <location>
        <begin position="85"/>
        <end position="107"/>
    </location>
</feature>
<protein>
    <recommendedName>
        <fullName evidence="4">Transmembrane protein</fullName>
    </recommendedName>
</protein>
<reference evidence="2" key="1">
    <citation type="submission" date="2021-09" db="EMBL/GenBank/DDBJ databases">
        <title>Genomic analysis of Ralstonia spp.</title>
        <authorList>
            <person name="Aburjaile F."/>
            <person name="Ariute J.C."/>
            <person name="Pais A.K.L."/>
            <person name="Albuquerque G.M.R."/>
            <person name="Silva A.M.F."/>
            <person name="Brenig B."/>
            <person name="Azevedo V."/>
            <person name="Matiuzzi M."/>
            <person name="Ramos R."/>
            <person name="Goes-Neto A."/>
            <person name="Soares S."/>
            <person name="Iseppon A.M.B."/>
            <person name="Souza E."/>
            <person name="Gama M."/>
        </authorList>
    </citation>
    <scope>NUCLEOTIDE SEQUENCE</scope>
    <source>
        <strain evidence="2">B4</strain>
    </source>
</reference>
<keyword evidence="1" id="KW-0472">Membrane</keyword>
<evidence type="ECO:0000313" key="2">
    <source>
        <dbReference type="EMBL" id="MDB0520386.1"/>
    </source>
</evidence>
<dbReference type="AlphaFoldDB" id="A0AAE3NH81"/>
<gene>
    <name evidence="2" type="ORF">LBW55_01985</name>
</gene>
<keyword evidence="1" id="KW-1133">Transmembrane helix</keyword>
<evidence type="ECO:0000313" key="3">
    <source>
        <dbReference type="Proteomes" id="UP001143674"/>
    </source>
</evidence>